<accession>A0ABU6X635</accession>
<dbReference type="InterPro" id="IPR008889">
    <property type="entry name" value="VQ"/>
</dbReference>
<name>A0ABU6X635_9FABA</name>
<comment type="caution">
    <text evidence="6">The sequence shown here is derived from an EMBL/GenBank/DDBJ whole genome shotgun (WGS) entry which is preliminary data.</text>
</comment>
<proteinExistence type="predicted"/>
<evidence type="ECO:0000256" key="1">
    <source>
        <dbReference type="ARBA" id="ARBA00004123"/>
    </source>
</evidence>
<feature type="region of interest" description="Disordered" evidence="4">
    <location>
        <begin position="76"/>
        <end position="108"/>
    </location>
</feature>
<organism evidence="6 7">
    <name type="scientific">Stylosanthes scabra</name>
    <dbReference type="NCBI Taxonomy" id="79078"/>
    <lineage>
        <taxon>Eukaryota</taxon>
        <taxon>Viridiplantae</taxon>
        <taxon>Streptophyta</taxon>
        <taxon>Embryophyta</taxon>
        <taxon>Tracheophyta</taxon>
        <taxon>Spermatophyta</taxon>
        <taxon>Magnoliopsida</taxon>
        <taxon>eudicotyledons</taxon>
        <taxon>Gunneridae</taxon>
        <taxon>Pentapetalae</taxon>
        <taxon>rosids</taxon>
        <taxon>fabids</taxon>
        <taxon>Fabales</taxon>
        <taxon>Fabaceae</taxon>
        <taxon>Papilionoideae</taxon>
        <taxon>50 kb inversion clade</taxon>
        <taxon>dalbergioids sensu lato</taxon>
        <taxon>Dalbergieae</taxon>
        <taxon>Pterocarpus clade</taxon>
        <taxon>Stylosanthes</taxon>
    </lineage>
</organism>
<evidence type="ECO:0000256" key="2">
    <source>
        <dbReference type="ARBA" id="ARBA00022553"/>
    </source>
</evidence>
<comment type="subcellular location">
    <subcellularLocation>
        <location evidence="1">Nucleus</location>
    </subcellularLocation>
</comment>
<protein>
    <recommendedName>
        <fullName evidence="5">VQ domain-containing protein</fullName>
    </recommendedName>
</protein>
<dbReference type="InterPro" id="IPR039611">
    <property type="entry name" value="VQ_4/11/13/19/31/33"/>
</dbReference>
<dbReference type="PANTHER" id="PTHR33402:SF22">
    <property type="entry name" value="VQ MOTIF-CONTAINING PROTEIN 31"/>
    <property type="match status" value="1"/>
</dbReference>
<feature type="domain" description="VQ" evidence="5">
    <location>
        <begin position="19"/>
        <end position="41"/>
    </location>
</feature>
<evidence type="ECO:0000259" key="5">
    <source>
        <dbReference type="Pfam" id="PF05678"/>
    </source>
</evidence>
<feature type="compositionally biased region" description="Low complexity" evidence="4">
    <location>
        <begin position="86"/>
        <end position="102"/>
    </location>
</feature>
<keyword evidence="2" id="KW-0597">Phosphoprotein</keyword>
<keyword evidence="3" id="KW-0539">Nucleus</keyword>
<dbReference type="Pfam" id="PF05678">
    <property type="entry name" value="VQ"/>
    <property type="match status" value="1"/>
</dbReference>
<feature type="region of interest" description="Disordered" evidence="4">
    <location>
        <begin position="35"/>
        <end position="63"/>
    </location>
</feature>
<evidence type="ECO:0000313" key="7">
    <source>
        <dbReference type="Proteomes" id="UP001341840"/>
    </source>
</evidence>
<dbReference type="Proteomes" id="UP001341840">
    <property type="component" value="Unassembled WGS sequence"/>
</dbReference>
<gene>
    <name evidence="6" type="ORF">PIB30_006154</name>
</gene>
<evidence type="ECO:0000256" key="3">
    <source>
        <dbReference type="ARBA" id="ARBA00023242"/>
    </source>
</evidence>
<reference evidence="6 7" key="1">
    <citation type="journal article" date="2023" name="Plants (Basel)">
        <title>Bridging the Gap: Combining Genomics and Transcriptomics Approaches to Understand Stylosanthes scabra, an Orphan Legume from the Brazilian Caatinga.</title>
        <authorList>
            <person name="Ferreira-Neto J.R.C."/>
            <person name="da Silva M.D."/>
            <person name="Binneck E."/>
            <person name="de Melo N.F."/>
            <person name="da Silva R.H."/>
            <person name="de Melo A.L.T.M."/>
            <person name="Pandolfi V."/>
            <person name="Bustamante F.O."/>
            <person name="Brasileiro-Vidal A.C."/>
            <person name="Benko-Iseppon A.M."/>
        </authorList>
    </citation>
    <scope>NUCLEOTIDE SEQUENCE [LARGE SCALE GENOMIC DNA]</scope>
    <source>
        <tissue evidence="6">Leaves</tissue>
    </source>
</reference>
<feature type="compositionally biased region" description="Low complexity" evidence="4">
    <location>
        <begin position="38"/>
        <end position="47"/>
    </location>
</feature>
<dbReference type="EMBL" id="JASCZI010211461">
    <property type="protein sequence ID" value="MED6192008.1"/>
    <property type="molecule type" value="Genomic_DNA"/>
</dbReference>
<evidence type="ECO:0000256" key="4">
    <source>
        <dbReference type="SAM" id="MobiDB-lite"/>
    </source>
</evidence>
<sequence>MEKPPMPSSSPAADCKPLTTYVQTNTDAFREVVQRLTGPSEGGSSKKNSSKLHERRKSMKPKLEIVKTSGLHLHCKSGACSPLPSPSMSRSSSYPASPVSGSFPPSPLTPSTIFSKLTIVEDDKKDDVDINIAVCTKEEEEEGEEEKAIRERRFYLHPSPRAKPGFTEPELLPLFPMAPTEKVQQKVGPIDKESVHNPQDREFELRLRCEELLDLVVPRTHYESPIIFLSFRHRPTKTRER</sequence>
<evidence type="ECO:0000313" key="6">
    <source>
        <dbReference type="EMBL" id="MED6192008.1"/>
    </source>
</evidence>
<feature type="compositionally biased region" description="Basic residues" evidence="4">
    <location>
        <begin position="48"/>
        <end position="60"/>
    </location>
</feature>
<keyword evidence="7" id="KW-1185">Reference proteome</keyword>
<dbReference type="PANTHER" id="PTHR33402">
    <property type="entry name" value="VQ MOTIF-CONTAINING PROTEIN 11-LIKE"/>
    <property type="match status" value="1"/>
</dbReference>